<dbReference type="Gene3D" id="3.40.50.1820">
    <property type="entry name" value="alpha/beta hydrolase"/>
    <property type="match status" value="1"/>
</dbReference>
<dbReference type="EMBL" id="CP002959">
    <property type="protein sequence ID" value="AFM13415.1"/>
    <property type="molecule type" value="Genomic_DNA"/>
</dbReference>
<evidence type="ECO:0000259" key="2">
    <source>
        <dbReference type="Pfam" id="PF20434"/>
    </source>
</evidence>
<dbReference type="Pfam" id="PF20434">
    <property type="entry name" value="BD-FAE"/>
    <property type="match status" value="1"/>
</dbReference>
<dbReference type="SUPFAM" id="SSF53474">
    <property type="entry name" value="alpha/beta-Hydrolases"/>
    <property type="match status" value="1"/>
</dbReference>
<dbReference type="STRING" id="869212.Turpa_2776"/>
<gene>
    <name evidence="3" type="ordered locus">Turpa_2776</name>
</gene>
<dbReference type="PANTHER" id="PTHR48081:SF33">
    <property type="entry name" value="KYNURENINE FORMAMIDASE"/>
    <property type="match status" value="1"/>
</dbReference>
<dbReference type="GO" id="GO:0016787">
    <property type="term" value="F:hydrolase activity"/>
    <property type="evidence" value="ECO:0007669"/>
    <property type="project" value="UniProtKB-KW"/>
</dbReference>
<sequence length="293" mass="32129">MNLFLLRAIMLIGLLQLANCHLRDRARAASDVEYHDDLQYAAHAGALLDLYTPRAAADATPAVIFIHGGYWRNQSRSYYRAFTGLYQNFGIALAKRGIATAVIDYRLHPQATLTDQLADVTAAASFMHENAARYKIDASQIFLAGHSAGGHLALMVLWGKGPTFIKGVTALSPILDIAHMRLSKDAEFNASLTTPFFGSGEADMLHSPATYLKPTSRPALLLYGEKDDDYLLQQQQKYQSAFAEKKLANAKFVTIPGADHTTMVMHVNTDKDNISDAIAAFVRTNTGEISHAK</sequence>
<proteinExistence type="predicted"/>
<dbReference type="OrthoDB" id="24847at2"/>
<accession>I4B808</accession>
<protein>
    <submittedName>
        <fullName evidence="3">Carboxylesterase</fullName>
    </submittedName>
</protein>
<dbReference type="InterPro" id="IPR049492">
    <property type="entry name" value="BD-FAE-like_dom"/>
</dbReference>
<dbReference type="InterPro" id="IPR029058">
    <property type="entry name" value="AB_hydrolase_fold"/>
</dbReference>
<dbReference type="Proteomes" id="UP000006048">
    <property type="component" value="Chromosome"/>
</dbReference>
<dbReference type="KEGG" id="tpx:Turpa_2776"/>
<keyword evidence="4" id="KW-1185">Reference proteome</keyword>
<dbReference type="PANTHER" id="PTHR48081">
    <property type="entry name" value="AB HYDROLASE SUPERFAMILY PROTEIN C4A8.06C"/>
    <property type="match status" value="1"/>
</dbReference>
<dbReference type="AlphaFoldDB" id="I4B808"/>
<evidence type="ECO:0000256" key="1">
    <source>
        <dbReference type="ARBA" id="ARBA00022801"/>
    </source>
</evidence>
<dbReference type="InterPro" id="IPR050300">
    <property type="entry name" value="GDXG_lipolytic_enzyme"/>
</dbReference>
<evidence type="ECO:0000313" key="3">
    <source>
        <dbReference type="EMBL" id="AFM13415.1"/>
    </source>
</evidence>
<dbReference type="HOGENOM" id="CLU_012494_4_1_12"/>
<evidence type="ECO:0000313" key="4">
    <source>
        <dbReference type="Proteomes" id="UP000006048"/>
    </source>
</evidence>
<dbReference type="RefSeq" id="WP_014803917.1">
    <property type="nucleotide sequence ID" value="NC_018020.1"/>
</dbReference>
<feature type="domain" description="BD-FAE-like" evidence="2">
    <location>
        <begin position="48"/>
        <end position="237"/>
    </location>
</feature>
<name>I4B808_TURPD</name>
<keyword evidence="1" id="KW-0378">Hydrolase</keyword>
<organism evidence="3 4">
    <name type="scientific">Turneriella parva (strain ATCC BAA-1111 / DSM 21527 / NCTC 11395 / H)</name>
    <name type="common">Leptospira parva</name>
    <dbReference type="NCBI Taxonomy" id="869212"/>
    <lineage>
        <taxon>Bacteria</taxon>
        <taxon>Pseudomonadati</taxon>
        <taxon>Spirochaetota</taxon>
        <taxon>Spirochaetia</taxon>
        <taxon>Leptospirales</taxon>
        <taxon>Leptospiraceae</taxon>
        <taxon>Turneriella</taxon>
    </lineage>
</organism>
<reference evidence="3 4" key="1">
    <citation type="submission" date="2012-06" db="EMBL/GenBank/DDBJ databases">
        <title>The complete chromosome of genome of Turneriella parva DSM 21527.</title>
        <authorList>
            <consortium name="US DOE Joint Genome Institute (JGI-PGF)"/>
            <person name="Lucas S."/>
            <person name="Han J."/>
            <person name="Lapidus A."/>
            <person name="Bruce D."/>
            <person name="Goodwin L."/>
            <person name="Pitluck S."/>
            <person name="Peters L."/>
            <person name="Kyrpides N."/>
            <person name="Mavromatis K."/>
            <person name="Ivanova N."/>
            <person name="Mikhailova N."/>
            <person name="Chertkov O."/>
            <person name="Detter J.C."/>
            <person name="Tapia R."/>
            <person name="Han C."/>
            <person name="Land M."/>
            <person name="Hauser L."/>
            <person name="Markowitz V."/>
            <person name="Cheng J.-F."/>
            <person name="Hugenholtz P."/>
            <person name="Woyke T."/>
            <person name="Wu D."/>
            <person name="Gronow S."/>
            <person name="Wellnitz S."/>
            <person name="Brambilla E."/>
            <person name="Klenk H.-P."/>
            <person name="Eisen J.A."/>
        </authorList>
    </citation>
    <scope>NUCLEOTIDE SEQUENCE [LARGE SCALE GENOMIC DNA]</scope>
    <source>
        <strain evidence="4">ATCC BAA-1111 / DSM 21527 / NCTC 11395 / H</strain>
    </source>
</reference>